<dbReference type="PANTHER" id="PTHR37614">
    <property type="entry name" value="OS02G0121400 PROTEIN"/>
    <property type="match status" value="1"/>
</dbReference>
<dbReference type="Proteomes" id="UP000507245">
    <property type="component" value="Unassembled WGS sequence"/>
</dbReference>
<keyword evidence="6" id="KW-1185">Reference proteome</keyword>
<keyword evidence="1" id="KW-0175">Coiled coil</keyword>
<dbReference type="EMBL" id="CAEKKB010000001">
    <property type="protein sequence ID" value="CAB4296157.1"/>
    <property type="molecule type" value="Genomic_DNA"/>
</dbReference>
<reference evidence="4 5" key="2">
    <citation type="submission" date="2020-05" db="EMBL/GenBank/DDBJ databases">
        <authorList>
            <person name="Campoy J."/>
            <person name="Schneeberger K."/>
            <person name="Spophaly S."/>
        </authorList>
    </citation>
    <scope>NUCLEOTIDE SEQUENCE [LARGE SCALE GENOMIC DNA]</scope>
    <source>
        <strain evidence="4">PruArmRojPasFocal</strain>
    </source>
</reference>
<accession>A0A6J5W8E5</accession>
<feature type="coiled-coil region" evidence="1">
    <location>
        <begin position="146"/>
        <end position="173"/>
    </location>
</feature>
<proteinExistence type="predicted"/>
<evidence type="ECO:0000313" key="4">
    <source>
        <dbReference type="EMBL" id="CAB4296157.1"/>
    </source>
</evidence>
<dbReference type="PANTHER" id="PTHR37614:SF2">
    <property type="entry name" value="OS02G0121400 PROTEIN"/>
    <property type="match status" value="1"/>
</dbReference>
<evidence type="ECO:0000313" key="3">
    <source>
        <dbReference type="EMBL" id="CAB4265565.1"/>
    </source>
</evidence>
<feature type="region of interest" description="Disordered" evidence="2">
    <location>
        <begin position="116"/>
        <end position="135"/>
    </location>
</feature>
<gene>
    <name evidence="3" type="ORF">CURHAP_LOCUS7712</name>
    <name evidence="4" type="ORF">ORAREDHAP_LOCUS7703</name>
</gene>
<dbReference type="AlphaFoldDB" id="A0A6J5W8E5"/>
<reference evidence="6" key="1">
    <citation type="journal article" date="2020" name="Genome Biol.">
        <title>Gamete binning: chromosome-level and haplotype-resolved genome assembly enabled by high-throughput single-cell sequencing of gamete genomes.</title>
        <authorList>
            <person name="Campoy J.A."/>
            <person name="Sun H."/>
            <person name="Goel M."/>
            <person name="Jiao W.-B."/>
            <person name="Folz-Donahue K."/>
            <person name="Wang N."/>
            <person name="Rubio M."/>
            <person name="Liu C."/>
            <person name="Kukat C."/>
            <person name="Ruiz D."/>
            <person name="Huettel B."/>
            <person name="Schneeberger K."/>
        </authorList>
    </citation>
    <scope>NUCLEOTIDE SEQUENCE [LARGE SCALE GENOMIC DNA]</scope>
    <source>
        <strain evidence="6">cv. Rojo Pasion</strain>
    </source>
</reference>
<evidence type="ECO:0000256" key="1">
    <source>
        <dbReference type="SAM" id="Coils"/>
    </source>
</evidence>
<organism evidence="4 6">
    <name type="scientific">Prunus armeniaca</name>
    <name type="common">Apricot</name>
    <name type="synonym">Armeniaca vulgaris</name>
    <dbReference type="NCBI Taxonomy" id="36596"/>
    <lineage>
        <taxon>Eukaryota</taxon>
        <taxon>Viridiplantae</taxon>
        <taxon>Streptophyta</taxon>
        <taxon>Embryophyta</taxon>
        <taxon>Tracheophyta</taxon>
        <taxon>Spermatophyta</taxon>
        <taxon>Magnoliopsida</taxon>
        <taxon>eudicotyledons</taxon>
        <taxon>Gunneridae</taxon>
        <taxon>Pentapetalae</taxon>
        <taxon>rosids</taxon>
        <taxon>fabids</taxon>
        <taxon>Rosales</taxon>
        <taxon>Rosaceae</taxon>
        <taxon>Amygdaloideae</taxon>
        <taxon>Amygdaleae</taxon>
        <taxon>Prunus</taxon>
    </lineage>
</organism>
<dbReference type="OrthoDB" id="1721092at2759"/>
<evidence type="ECO:0000313" key="5">
    <source>
        <dbReference type="Proteomes" id="UP000507222"/>
    </source>
</evidence>
<evidence type="ECO:0000256" key="2">
    <source>
        <dbReference type="SAM" id="MobiDB-lite"/>
    </source>
</evidence>
<name>A0A6J5W8E5_PRUAR</name>
<protein>
    <submittedName>
        <fullName evidence="4">Uncharacterized protein</fullName>
    </submittedName>
</protein>
<dbReference type="EMBL" id="CAEKDK010000001">
    <property type="protein sequence ID" value="CAB4265565.1"/>
    <property type="molecule type" value="Genomic_DNA"/>
</dbReference>
<sequence>MEQSETMVMEQRELFPCSPNPSVSEMEVADILLQLPDMIYQFESPLPIPLSLGWGCKSKRSALAVQNDHASTLQRLRHLGLPPCWSKLLLRCRFTPRSLAKSPVPLLSNAIKVETSSPDTPLSFEPSESDDKPQQLRRRVLGKRKREEWSKIIDELTEEKESVQLELQKVERHYVDLNDFNLELKARKEKLMGLGHKQEEESRLEIEPSLNNAVVPLCQPAQQPRVSSPPFAAAAANQEQYHQQHHDQIHPPPSVMHYQHQLQLIMDQTAQTQRREICENLRYGCPSTSSTQVPSSISLASSGGSASGLMRMVNCNNNVVGPRGLNLCLKDTIVMSSSQPYDLTLVNNTRFVAAQNRQKRLEYCRLKRPRLATTLR</sequence>
<dbReference type="Proteomes" id="UP000507222">
    <property type="component" value="Unassembled WGS sequence"/>
</dbReference>
<evidence type="ECO:0000313" key="6">
    <source>
        <dbReference type="Proteomes" id="UP000507245"/>
    </source>
</evidence>